<organism evidence="9 10">
    <name type="scientific">Paenibacillus sepulcri</name>
    <dbReference type="NCBI Taxonomy" id="359917"/>
    <lineage>
        <taxon>Bacteria</taxon>
        <taxon>Bacillati</taxon>
        <taxon>Bacillota</taxon>
        <taxon>Bacilli</taxon>
        <taxon>Bacillales</taxon>
        <taxon>Paenibacillaceae</taxon>
        <taxon>Paenibacillus</taxon>
    </lineage>
</organism>
<keyword evidence="5 7" id="KW-0456">Lyase</keyword>
<dbReference type="NCBIfam" id="TIGR00247">
    <property type="entry name" value="endolytic transglycosylase MltG"/>
    <property type="match status" value="1"/>
</dbReference>
<reference evidence="9 10" key="1">
    <citation type="submission" date="2021-07" db="EMBL/GenBank/DDBJ databases">
        <title>Paenibacillus radiodurans sp. nov., isolated from the southeastern edge of Tengger Desert.</title>
        <authorList>
            <person name="Zhang G."/>
        </authorList>
    </citation>
    <scope>NUCLEOTIDE SEQUENCE [LARGE SCALE GENOMIC DNA]</scope>
    <source>
        <strain evidence="9 10">CCM 7311</strain>
    </source>
</reference>
<dbReference type="PANTHER" id="PTHR30518:SF2">
    <property type="entry name" value="ENDOLYTIC MUREIN TRANSGLYCOSYLASE"/>
    <property type="match status" value="1"/>
</dbReference>
<evidence type="ECO:0000256" key="6">
    <source>
        <dbReference type="ARBA" id="ARBA00023316"/>
    </source>
</evidence>
<evidence type="ECO:0000256" key="8">
    <source>
        <dbReference type="SAM" id="MobiDB-lite"/>
    </source>
</evidence>
<evidence type="ECO:0000256" key="7">
    <source>
        <dbReference type="HAMAP-Rule" id="MF_02065"/>
    </source>
</evidence>
<dbReference type="CDD" id="cd08010">
    <property type="entry name" value="MltG_like"/>
    <property type="match status" value="1"/>
</dbReference>
<gene>
    <name evidence="7 9" type="primary">mltG</name>
    <name evidence="9" type="ORF">K0U00_02550</name>
</gene>
<comment type="function">
    <text evidence="7">Functions as a peptidoglycan terminase that cleaves nascent peptidoglycan strands endolytically to terminate their elongation.</text>
</comment>
<accession>A0ABS7BW88</accession>
<keyword evidence="10" id="KW-1185">Reference proteome</keyword>
<keyword evidence="1 7" id="KW-1003">Cell membrane</keyword>
<evidence type="ECO:0000256" key="4">
    <source>
        <dbReference type="ARBA" id="ARBA00023136"/>
    </source>
</evidence>
<comment type="similarity">
    <text evidence="7">Belongs to the transglycosylase MltG family.</text>
</comment>
<evidence type="ECO:0000313" key="10">
    <source>
        <dbReference type="Proteomes" id="UP001519887"/>
    </source>
</evidence>
<feature type="region of interest" description="Disordered" evidence="8">
    <location>
        <begin position="1"/>
        <end position="26"/>
    </location>
</feature>
<name>A0ABS7BW88_9BACL</name>
<dbReference type="EMBL" id="JAHZIK010000025">
    <property type="protein sequence ID" value="MBW7452923.1"/>
    <property type="molecule type" value="Genomic_DNA"/>
</dbReference>
<dbReference type="Gene3D" id="3.30.1490.480">
    <property type="entry name" value="Endolytic murein transglycosylase"/>
    <property type="match status" value="2"/>
</dbReference>
<feature type="site" description="Important for catalytic activity" evidence="7">
    <location>
        <position position="263"/>
    </location>
</feature>
<comment type="catalytic activity">
    <reaction evidence="7">
        <text>a peptidoglycan chain = a peptidoglycan chain with N-acetyl-1,6-anhydromuramyl-[peptide] at the reducing end + a peptidoglycan chain with N-acetylglucosamine at the non-reducing end.</text>
        <dbReference type="EC" id="4.2.2.29"/>
    </reaction>
</comment>
<comment type="caution">
    <text evidence="9">The sequence shown here is derived from an EMBL/GenBank/DDBJ whole genome shotgun (WGS) entry which is preliminary data.</text>
</comment>
<evidence type="ECO:0000256" key="5">
    <source>
        <dbReference type="ARBA" id="ARBA00023239"/>
    </source>
</evidence>
<feature type="compositionally biased region" description="Basic and acidic residues" evidence="8">
    <location>
        <begin position="1"/>
        <end position="10"/>
    </location>
</feature>
<dbReference type="Proteomes" id="UP001519887">
    <property type="component" value="Unassembled WGS sequence"/>
</dbReference>
<evidence type="ECO:0000313" key="9">
    <source>
        <dbReference type="EMBL" id="MBW7452923.1"/>
    </source>
</evidence>
<dbReference type="PANTHER" id="PTHR30518">
    <property type="entry name" value="ENDOLYTIC MUREIN TRANSGLYCOSYLASE"/>
    <property type="match status" value="1"/>
</dbReference>
<keyword evidence="3 7" id="KW-1133">Transmembrane helix</keyword>
<keyword evidence="6 7" id="KW-0961">Cell wall biogenesis/degradation</keyword>
<proteinExistence type="inferred from homology"/>
<dbReference type="Gene3D" id="3.30.160.60">
    <property type="entry name" value="Classic Zinc Finger"/>
    <property type="match status" value="1"/>
</dbReference>
<evidence type="ECO:0000256" key="3">
    <source>
        <dbReference type="ARBA" id="ARBA00022989"/>
    </source>
</evidence>
<dbReference type="EC" id="4.2.2.29" evidence="7"/>
<dbReference type="Pfam" id="PF02618">
    <property type="entry name" value="YceG"/>
    <property type="match status" value="1"/>
</dbReference>
<sequence>MEDISLDRSDQQPVSEKPVNNNNRPAGPRRGRITLWVILTLLGLIIVITASIAFYIWNGLRPASKGEAKQIELKKGMSPFNFADTLEEEGIIRNAFLFKYYLRFKDEGPRFQAGVYALNPGMDKDAIIAALNAGAILEKETIRFTIPEGFTIEQIADTLSKDGYVDREAFLKLADTDRTWGDAEAVRDIPKDSKQMKHRLEGYLFPETYEMEKGSDAEAIITRMLGELDHKLDSLPENWEETLAERKIDFHSLMTIASLVEREVVVEKERPIVAGIIYNRIAEGMPLQIDATVQYSLPAPKERLLEEDTQVDSPYNTYRIKGLPPGPIASPSLKSIEAALLPEKTDYLYYVTKKDGSHEHLFGRTLKEHNQNIAKSNETAKQGG</sequence>
<comment type="subcellular location">
    <subcellularLocation>
        <location evidence="7">Cell membrane</location>
        <topology evidence="7">Single-pass membrane protein</topology>
    </subcellularLocation>
</comment>
<dbReference type="InterPro" id="IPR003770">
    <property type="entry name" value="MLTG-like"/>
</dbReference>
<dbReference type="HAMAP" id="MF_02065">
    <property type="entry name" value="MltG"/>
    <property type="match status" value="1"/>
</dbReference>
<evidence type="ECO:0000256" key="2">
    <source>
        <dbReference type="ARBA" id="ARBA00022692"/>
    </source>
</evidence>
<keyword evidence="4 7" id="KW-0472">Membrane</keyword>
<evidence type="ECO:0000256" key="1">
    <source>
        <dbReference type="ARBA" id="ARBA00022475"/>
    </source>
</evidence>
<keyword evidence="2 7" id="KW-0812">Transmembrane</keyword>
<protein>
    <recommendedName>
        <fullName evidence="7">Endolytic murein transglycosylase</fullName>
        <ecNumber evidence="7">4.2.2.29</ecNumber>
    </recommendedName>
    <alternativeName>
        <fullName evidence="7">Peptidoglycan lytic transglycosylase</fullName>
    </alternativeName>
    <alternativeName>
        <fullName evidence="7">Peptidoglycan polymerization terminase</fullName>
    </alternativeName>
</protein>
<feature type="transmembrane region" description="Helical" evidence="7">
    <location>
        <begin position="33"/>
        <end position="57"/>
    </location>
</feature>